<feature type="domain" description="HTH araC/xylS-type" evidence="4">
    <location>
        <begin position="240"/>
        <end position="336"/>
    </location>
</feature>
<organism evidence="5 6">
    <name type="scientific">Pseudomonas chlororaphis</name>
    <dbReference type="NCBI Taxonomy" id="587753"/>
    <lineage>
        <taxon>Bacteria</taxon>
        <taxon>Pseudomonadati</taxon>
        <taxon>Pseudomonadota</taxon>
        <taxon>Gammaproteobacteria</taxon>
        <taxon>Pseudomonadales</taxon>
        <taxon>Pseudomonadaceae</taxon>
        <taxon>Pseudomonas</taxon>
    </lineage>
</organism>
<reference evidence="5 6" key="1">
    <citation type="submission" date="2018-03" db="EMBL/GenBank/DDBJ databases">
        <title>Diversity of phytobeneficial traits revealed by whole-genome analysis of worldwide-isolated phenazine-producing Pseudomonas spp.</title>
        <authorList>
            <person name="Biessy A."/>
            <person name="Novinscak A."/>
            <person name="Blom J."/>
            <person name="Leger G."/>
            <person name="Thomashow L.S."/>
            <person name="Cazorla F.M."/>
            <person name="Josic D."/>
            <person name="Filion M."/>
        </authorList>
    </citation>
    <scope>NUCLEOTIDE SEQUENCE [LARGE SCALE GENOMIC DNA]</scope>
    <source>
        <strain evidence="5 6">B25</strain>
    </source>
</reference>
<proteinExistence type="predicted"/>
<evidence type="ECO:0000256" key="1">
    <source>
        <dbReference type="ARBA" id="ARBA00023015"/>
    </source>
</evidence>
<sequence length="336" mass="37536">MSSWRSCSLTSVHHSSRLVAKVEQAGLDPRLALQRSSLTLETINELSTKVKITDEYLVYRNVVALLPGRNISIEIGLAARVSVYGLLGYAFLTAPTLRAALAAAAEFPALIANGFNISLEESDGIARLNFSDYTGAVDLKSEYAELAIASFKRTCSDILGEELQLLSVGFEGKRSDEHGERCAQQLTCTVLNEQPKNYLRFSAQYLDKALPLADPVSHLEILEICRRQNREFAAEREWLFQVKAIIAETLHAPLPLEEIASRMHCSSRTLRRQLGVFKTSYRQLLDDVRFEKAKTMLKEEKLQTDQIAEKLGFCDGAGFRRAFQRWSGQAPGAYKA</sequence>
<dbReference type="PROSITE" id="PS01124">
    <property type="entry name" value="HTH_ARAC_FAMILY_2"/>
    <property type="match status" value="1"/>
</dbReference>
<keyword evidence="3" id="KW-0804">Transcription</keyword>
<dbReference type="GO" id="GO:0005829">
    <property type="term" value="C:cytosol"/>
    <property type="evidence" value="ECO:0007669"/>
    <property type="project" value="TreeGrafter"/>
</dbReference>
<dbReference type="AlphaFoldDB" id="A0A3G7TJG5"/>
<dbReference type="Gene3D" id="1.10.10.60">
    <property type="entry name" value="Homeodomain-like"/>
    <property type="match status" value="1"/>
</dbReference>
<keyword evidence="1" id="KW-0805">Transcription regulation</keyword>
<dbReference type="RefSeq" id="WP_007995730.1">
    <property type="nucleotide sequence ID" value="NZ_CP027753.1"/>
</dbReference>
<dbReference type="InterPro" id="IPR009057">
    <property type="entry name" value="Homeodomain-like_sf"/>
</dbReference>
<dbReference type="PANTHER" id="PTHR47894:SF1">
    <property type="entry name" value="HTH-TYPE TRANSCRIPTIONAL REGULATOR VQSM"/>
    <property type="match status" value="1"/>
</dbReference>
<dbReference type="Pfam" id="PF12833">
    <property type="entry name" value="HTH_18"/>
    <property type="match status" value="1"/>
</dbReference>
<accession>A0A3G7TJG5</accession>
<dbReference type="SMART" id="SM00342">
    <property type="entry name" value="HTH_ARAC"/>
    <property type="match status" value="1"/>
</dbReference>
<evidence type="ECO:0000256" key="3">
    <source>
        <dbReference type="ARBA" id="ARBA00023163"/>
    </source>
</evidence>
<evidence type="ECO:0000313" key="6">
    <source>
        <dbReference type="Proteomes" id="UP000268048"/>
    </source>
</evidence>
<dbReference type="Pfam" id="PF12625">
    <property type="entry name" value="Arabinose_bd"/>
    <property type="match status" value="1"/>
</dbReference>
<evidence type="ECO:0000313" key="5">
    <source>
        <dbReference type="EMBL" id="AZE47235.1"/>
    </source>
</evidence>
<dbReference type="EMBL" id="CP027753">
    <property type="protein sequence ID" value="AZE47235.1"/>
    <property type="molecule type" value="Genomic_DNA"/>
</dbReference>
<dbReference type="InterPro" id="IPR032687">
    <property type="entry name" value="AraC-type_N"/>
</dbReference>
<dbReference type="Proteomes" id="UP000268048">
    <property type="component" value="Chromosome"/>
</dbReference>
<dbReference type="GO" id="GO:0000976">
    <property type="term" value="F:transcription cis-regulatory region binding"/>
    <property type="evidence" value="ECO:0007669"/>
    <property type="project" value="TreeGrafter"/>
</dbReference>
<evidence type="ECO:0000256" key="2">
    <source>
        <dbReference type="ARBA" id="ARBA00023125"/>
    </source>
</evidence>
<name>A0A3G7TJG5_9PSED</name>
<dbReference type="PANTHER" id="PTHR47894">
    <property type="entry name" value="HTH-TYPE TRANSCRIPTIONAL REGULATOR GADX"/>
    <property type="match status" value="1"/>
</dbReference>
<evidence type="ECO:0000259" key="4">
    <source>
        <dbReference type="PROSITE" id="PS01124"/>
    </source>
</evidence>
<keyword evidence="2" id="KW-0238">DNA-binding</keyword>
<dbReference type="SUPFAM" id="SSF46689">
    <property type="entry name" value="Homeodomain-like"/>
    <property type="match status" value="1"/>
</dbReference>
<dbReference type="GO" id="GO:0003700">
    <property type="term" value="F:DNA-binding transcription factor activity"/>
    <property type="evidence" value="ECO:0007669"/>
    <property type="project" value="InterPro"/>
</dbReference>
<gene>
    <name evidence="5" type="ORF">C4K04_1545</name>
</gene>
<protein>
    <submittedName>
        <fullName evidence="5">Phage terminase, large subunit</fullName>
    </submittedName>
</protein>
<dbReference type="InterPro" id="IPR018060">
    <property type="entry name" value="HTH_AraC"/>
</dbReference>